<name>A0ABM1MSN0_NICVS</name>
<dbReference type="Pfam" id="PF04427">
    <property type="entry name" value="Brix"/>
    <property type="match status" value="1"/>
</dbReference>
<evidence type="ECO:0000313" key="3">
    <source>
        <dbReference type="RefSeq" id="XP_017777580.1"/>
    </source>
</evidence>
<protein>
    <submittedName>
        <fullName evidence="3">Probable ribosome production factor 1</fullName>
    </submittedName>
</protein>
<reference evidence="3" key="1">
    <citation type="submission" date="2025-08" db="UniProtKB">
        <authorList>
            <consortium name="RefSeq"/>
        </authorList>
    </citation>
    <scope>IDENTIFICATION</scope>
    <source>
        <tissue evidence="3">Whole Larva</tissue>
    </source>
</reference>
<feature type="domain" description="Brix" evidence="1">
    <location>
        <begin position="126"/>
        <end position="310"/>
    </location>
</feature>
<dbReference type="PANTHER" id="PTHR22734">
    <property type="entry name" value="U3 SMALL NUCLEOLAR RIBONUCLEOPROTEIN PROTEIN IMP4"/>
    <property type="match status" value="1"/>
</dbReference>
<dbReference type="Proteomes" id="UP000695000">
    <property type="component" value="Unplaced"/>
</dbReference>
<organism evidence="2 3">
    <name type="scientific">Nicrophorus vespilloides</name>
    <name type="common">Boreal carrion beetle</name>
    <dbReference type="NCBI Taxonomy" id="110193"/>
    <lineage>
        <taxon>Eukaryota</taxon>
        <taxon>Metazoa</taxon>
        <taxon>Ecdysozoa</taxon>
        <taxon>Arthropoda</taxon>
        <taxon>Hexapoda</taxon>
        <taxon>Insecta</taxon>
        <taxon>Pterygota</taxon>
        <taxon>Neoptera</taxon>
        <taxon>Endopterygota</taxon>
        <taxon>Coleoptera</taxon>
        <taxon>Polyphaga</taxon>
        <taxon>Staphyliniformia</taxon>
        <taxon>Silphidae</taxon>
        <taxon>Nicrophorinae</taxon>
        <taxon>Nicrophorus</taxon>
    </lineage>
</organism>
<gene>
    <name evidence="3" type="primary">LOC108563421</name>
</gene>
<evidence type="ECO:0000313" key="2">
    <source>
        <dbReference type="Proteomes" id="UP000695000"/>
    </source>
</evidence>
<dbReference type="SUPFAM" id="SSF52954">
    <property type="entry name" value="Class II aaRS ABD-related"/>
    <property type="match status" value="1"/>
</dbReference>
<dbReference type="RefSeq" id="XP_017777580.1">
    <property type="nucleotide sequence ID" value="XM_017922091.1"/>
</dbReference>
<accession>A0ABM1MSN0</accession>
<sequence length="336" mass="39826">MFTNHTSNMVKHVEEIEIKEETEDDLKPSTEGEVLMPQETSFGLIRNKVVRNQFYNKYKKEQQKIKRDIKKKREIGGEKKTPHTIESLRVKDETTVGDLNDEDNEIIRADLEQDEFSKYYENSYVPKVLITYAENPVSRTRTFGKELQRIIPNSRRLLRNHLGIKQLVKEGIKKEFTDILIINENRRQPNGLLVIHLPNGPTAHFKLSSLKLTTDMNKDYKRISLYRPEVILNNFSTRLGLGIGRMLGALFHYNPEFVGRRAVAFHNQRDYIFFRHYLYEFDKDGKRSKLFETGPRFTLKLRSLQKGTFDSKYGQYEWIIEGRRHDLESNRRRFHL</sequence>
<dbReference type="InterPro" id="IPR044281">
    <property type="entry name" value="IMP4/RPF1"/>
</dbReference>
<dbReference type="PROSITE" id="PS50833">
    <property type="entry name" value="BRIX"/>
    <property type="match status" value="1"/>
</dbReference>
<dbReference type="SMART" id="SM00879">
    <property type="entry name" value="Brix"/>
    <property type="match status" value="1"/>
</dbReference>
<keyword evidence="2" id="KW-1185">Reference proteome</keyword>
<dbReference type="GeneID" id="108563421"/>
<dbReference type="PANTHER" id="PTHR22734:SF3">
    <property type="entry name" value="RIBOSOME PRODUCTION FACTOR 1"/>
    <property type="match status" value="1"/>
</dbReference>
<proteinExistence type="predicted"/>
<dbReference type="InterPro" id="IPR007109">
    <property type="entry name" value="Brix"/>
</dbReference>
<evidence type="ECO:0000259" key="1">
    <source>
        <dbReference type="PROSITE" id="PS50833"/>
    </source>
</evidence>
<dbReference type="Gene3D" id="3.40.50.10480">
    <property type="entry name" value="Probable brix-domain ribosomal biogenesis protein"/>
    <property type="match status" value="1"/>
</dbReference>